<feature type="compositionally biased region" description="Polar residues" evidence="2">
    <location>
        <begin position="227"/>
        <end position="244"/>
    </location>
</feature>
<dbReference type="EMBL" id="JAMSHJ010000005">
    <property type="protein sequence ID" value="KAI5407828.1"/>
    <property type="molecule type" value="Genomic_DNA"/>
</dbReference>
<comment type="similarity">
    <text evidence="1">Belongs to the PRORSD1 family.</text>
</comment>
<dbReference type="InterPro" id="IPR040285">
    <property type="entry name" value="ProX/PRXD1"/>
</dbReference>
<dbReference type="Gramene" id="PSAT_LOCUS22059_t1">
    <property type="protein sequence ID" value="CAL5202955.1"/>
    <property type="gene ID" value="PSAT_LOCUS22059"/>
</dbReference>
<proteinExistence type="inferred from homology"/>
<organism evidence="4 5">
    <name type="scientific">Pisum sativum</name>
    <name type="common">Garden pea</name>
    <name type="synonym">Lathyrus oleraceus</name>
    <dbReference type="NCBI Taxonomy" id="3888"/>
    <lineage>
        <taxon>Eukaryota</taxon>
        <taxon>Viridiplantae</taxon>
        <taxon>Streptophyta</taxon>
        <taxon>Embryophyta</taxon>
        <taxon>Tracheophyta</taxon>
        <taxon>Spermatophyta</taxon>
        <taxon>Magnoliopsida</taxon>
        <taxon>eudicotyledons</taxon>
        <taxon>Gunneridae</taxon>
        <taxon>Pentapetalae</taxon>
        <taxon>rosids</taxon>
        <taxon>fabids</taxon>
        <taxon>Fabales</taxon>
        <taxon>Fabaceae</taxon>
        <taxon>Papilionoideae</taxon>
        <taxon>50 kb inversion clade</taxon>
        <taxon>NPAAA clade</taxon>
        <taxon>Hologalegina</taxon>
        <taxon>IRL clade</taxon>
        <taxon>Fabeae</taxon>
        <taxon>Lathyrus</taxon>
    </lineage>
</organism>
<feature type="region of interest" description="Disordered" evidence="2">
    <location>
        <begin position="184"/>
        <end position="244"/>
    </location>
</feature>
<dbReference type="PANTHER" id="PTHR31423:SF3">
    <property type="entry name" value="PROLYL-TRNA SYNTHETASE ASSOCIATED DOMAIN-CONTAINING PROTEIN 1-RELATED"/>
    <property type="match status" value="1"/>
</dbReference>
<evidence type="ECO:0000256" key="1">
    <source>
        <dbReference type="ARBA" id="ARBA00010201"/>
    </source>
</evidence>
<comment type="caution">
    <text evidence="4">The sequence shown here is derived from an EMBL/GenBank/DDBJ whole genome shotgun (WGS) entry which is preliminary data.</text>
</comment>
<evidence type="ECO:0000313" key="5">
    <source>
        <dbReference type="Proteomes" id="UP001058974"/>
    </source>
</evidence>
<dbReference type="AlphaFoldDB" id="A0A9D5AGU5"/>
<gene>
    <name evidence="4" type="ORF">KIW84_053894</name>
</gene>
<dbReference type="SUPFAM" id="SSF55826">
    <property type="entry name" value="YbaK/ProRS associated domain"/>
    <property type="match status" value="1"/>
</dbReference>
<dbReference type="InterPro" id="IPR036754">
    <property type="entry name" value="YbaK/aa-tRNA-synt-asso_dom_sf"/>
</dbReference>
<dbReference type="InterPro" id="IPR007214">
    <property type="entry name" value="YbaK/aa-tRNA-synth-assoc-dom"/>
</dbReference>
<dbReference type="Gramene" id="Psat05G0389400-T1">
    <property type="protein sequence ID" value="KAI5407828.1"/>
    <property type="gene ID" value="KIW84_053894"/>
</dbReference>
<dbReference type="Proteomes" id="UP001058974">
    <property type="component" value="Chromosome 5"/>
</dbReference>
<dbReference type="OrthoDB" id="424586at2759"/>
<dbReference type="FunFam" id="3.90.960.10:FF:000005">
    <property type="entry name" value="Putative prolyl-tRNA synthetase"/>
    <property type="match status" value="1"/>
</dbReference>
<reference evidence="4 5" key="1">
    <citation type="journal article" date="2022" name="Nat. Genet.">
        <title>Improved pea reference genome and pan-genome highlight genomic features and evolutionary characteristics.</title>
        <authorList>
            <person name="Yang T."/>
            <person name="Liu R."/>
            <person name="Luo Y."/>
            <person name="Hu S."/>
            <person name="Wang D."/>
            <person name="Wang C."/>
            <person name="Pandey M.K."/>
            <person name="Ge S."/>
            <person name="Xu Q."/>
            <person name="Li N."/>
            <person name="Li G."/>
            <person name="Huang Y."/>
            <person name="Saxena R.K."/>
            <person name="Ji Y."/>
            <person name="Li M."/>
            <person name="Yan X."/>
            <person name="He Y."/>
            <person name="Liu Y."/>
            <person name="Wang X."/>
            <person name="Xiang C."/>
            <person name="Varshney R.K."/>
            <person name="Ding H."/>
            <person name="Gao S."/>
            <person name="Zong X."/>
        </authorList>
    </citation>
    <scope>NUCLEOTIDE SEQUENCE [LARGE SCALE GENOMIC DNA]</scope>
    <source>
        <strain evidence="4 5">cv. Zhongwan 6</strain>
    </source>
</reference>
<name>A0A9D5AGU5_PEA</name>
<dbReference type="PANTHER" id="PTHR31423">
    <property type="entry name" value="YBAK DOMAIN-CONTAINING PROTEIN"/>
    <property type="match status" value="1"/>
</dbReference>
<dbReference type="GO" id="GO:0002161">
    <property type="term" value="F:aminoacyl-tRNA deacylase activity"/>
    <property type="evidence" value="ECO:0007669"/>
    <property type="project" value="InterPro"/>
</dbReference>
<dbReference type="Gramene" id="Psat5g120840.1">
    <property type="protein sequence ID" value="Psat5g120840.1.cds"/>
    <property type="gene ID" value="Psat5g120840"/>
</dbReference>
<feature type="domain" description="YbaK/aminoacyl-tRNA synthetase-associated" evidence="3">
    <location>
        <begin position="24"/>
        <end position="149"/>
    </location>
</feature>
<protein>
    <recommendedName>
        <fullName evidence="3">YbaK/aminoacyl-tRNA synthetase-associated domain-containing protein</fullName>
    </recommendedName>
</protein>
<dbReference type="CDD" id="cd04335">
    <property type="entry name" value="PrdX_deacylase"/>
    <property type="match status" value="1"/>
</dbReference>
<keyword evidence="5" id="KW-1185">Reference proteome</keyword>
<evidence type="ECO:0000259" key="3">
    <source>
        <dbReference type="Pfam" id="PF04073"/>
    </source>
</evidence>
<dbReference type="Gene3D" id="3.90.960.10">
    <property type="entry name" value="YbaK/aminoacyl-tRNA synthetase-associated domain"/>
    <property type="match status" value="1"/>
</dbReference>
<dbReference type="Pfam" id="PF04073">
    <property type="entry name" value="tRNA_edit"/>
    <property type="match status" value="1"/>
</dbReference>
<accession>A0A9D5AGU5</accession>
<evidence type="ECO:0000313" key="4">
    <source>
        <dbReference type="EMBL" id="KAI5407828.1"/>
    </source>
</evidence>
<sequence length="321" mass="34731">MGFSKEQLLHRLQELQIEFSKYEHPVVLTVEAQAKYVGNLGGGLSKNLFLKDKKNRFYIVSALADTKVDLKVLSQRLGLGKGGLRMAPEEALGELLQVPLGCVTPFAVVNESARDVSLLLDQGFKTQEHCFFHPLSNDVSISLNVRGLDTFLKSIGRDPSYVDLEANPTVGKDQPPDLAALVPSGSIVLPDQPGKQSSAVTPKDGNLVSEENKSKTVPAKVVKPSVAGNNSKGATGKNVQSSRSSADVGKLVEEILNKTSKLLLSEINDETIKTHGDQLGTVVSDKLQKNLISDFKNLAMIFKSTAYTEGFHAGTLHQPKR</sequence>
<evidence type="ECO:0000256" key="2">
    <source>
        <dbReference type="SAM" id="MobiDB-lite"/>
    </source>
</evidence>